<feature type="compositionally biased region" description="Acidic residues" evidence="2">
    <location>
        <begin position="54"/>
        <end position="66"/>
    </location>
</feature>
<feature type="region of interest" description="Disordered" evidence="2">
    <location>
        <begin position="1"/>
        <end position="25"/>
    </location>
</feature>
<protein>
    <recommendedName>
        <fullName evidence="5">TPR-like protein</fullName>
    </recommendedName>
</protein>
<comment type="caution">
    <text evidence="3">The sequence shown here is derived from an EMBL/GenBank/DDBJ whole genome shotgun (WGS) entry which is preliminary data.</text>
</comment>
<sequence>MSDEEYQPEGADVYESDQFDNSFGSDDAEMDEFIDAFKRDETTQVEVPEPIVFSDDEDDSGEEDADEHYDLREALRSAANFRTKKSAQTASKNYYRRKMLKSATKDQSPEVIDALSKANDAFIRQDYLVAQAKYQEVISHDSQNFFAYKTLGEICKIQGRLDQCCNYWLIAASIHNWDTSFWGAVGELSAQLGYTDQAIHCYSRAITSDTVKSSRYILDRSNLYREIGSYGRALDGLNKVRQAFPSDPDVVKQIASIYLEQKRLNDAISMYWEIFKTNVQADPDLPASKRRFVTFGWPELNILLELHEKKGSWRDGIDAVKKVVRWMQGRMKETWWDDTDDDAEFDLDRRSNVINSSRISPKQREASLKADASLFIDIRYRLGVFRLELGQHEEALRHFSYLFREDEEIDDLFLEAGKALENHGLYESAIEYLVRACQNEDIQNTHEVYVLLGKCFLEINEYENAREAYQNVLVLDPHEPEHYVIMMEILLYLDERDEALKINDQLRELIKSQDNVAEEQKQLIEEGHEINEALIKSQRISLKQRKQRMSPEEREFFEKEMTTKVLNRYQRMEKLNDLILAGDQVAIKTWCEYASRLIDMFTSVKEFFPRDRNKVFSGILKYRRRRAMKLDQRMSRLQNLVEDMEMQSTSEDGQSKPVIGNNSKFRGLKFDQWFDIFCQYSLLLAKFENEVEHGQEVMELAMHIGAFIQDKSKESFMHLVQLHLAQIRGDYTEVSKVVRYFLNANQFSPFVYKFFTSCYASGVKAWDSFTSYNHQKFFLRQLKAYDSVITGKKITGMANVVAPNIQAYRDKLGDDLPELTYMYGSLLGGARSFASPIVYLSRAYKQYNQDYMICLQLAVTHVHRSMQRLSSNRQTQLLQGISFLMEYRQRRLENGTNYEKQEVEYNFGRMFHMLGLPSLAAAHYENVLKYEVESSYDLSIEAAYNLSLIYSVNGNTQLARELTNKYLTV</sequence>
<dbReference type="GO" id="GO:0006383">
    <property type="term" value="P:transcription by RNA polymerase III"/>
    <property type="evidence" value="ECO:0007669"/>
    <property type="project" value="InterPro"/>
</dbReference>
<dbReference type="PANTHER" id="PTHR23082">
    <property type="entry name" value="TRANSCRIPTION INITIATION FACTOR IIIC TFIIIC , POLYPEPTIDE 3-RELATED"/>
    <property type="match status" value="1"/>
</dbReference>
<keyword evidence="4" id="KW-1185">Reference proteome</keyword>
<dbReference type="InterPro" id="IPR039340">
    <property type="entry name" value="Tfc4/TFIIIC-102/Sfc4"/>
</dbReference>
<evidence type="ECO:0000313" key="4">
    <source>
        <dbReference type="Proteomes" id="UP000449547"/>
    </source>
</evidence>
<dbReference type="SMART" id="SM00028">
    <property type="entry name" value="TPR"/>
    <property type="match status" value="8"/>
</dbReference>
<feature type="compositionally biased region" description="Acidic residues" evidence="2">
    <location>
        <begin position="1"/>
        <end position="18"/>
    </location>
</feature>
<organism evidence="3 4">
    <name type="scientific">Diutina rugosa</name>
    <name type="common">Yeast</name>
    <name type="synonym">Candida rugosa</name>
    <dbReference type="NCBI Taxonomy" id="5481"/>
    <lineage>
        <taxon>Eukaryota</taxon>
        <taxon>Fungi</taxon>
        <taxon>Dikarya</taxon>
        <taxon>Ascomycota</taxon>
        <taxon>Saccharomycotina</taxon>
        <taxon>Pichiomycetes</taxon>
        <taxon>Debaryomycetaceae</taxon>
        <taxon>Diutina</taxon>
    </lineage>
</organism>
<dbReference type="Pfam" id="PF13432">
    <property type="entry name" value="TPR_16"/>
    <property type="match status" value="1"/>
</dbReference>
<dbReference type="EMBL" id="SWFT01000163">
    <property type="protein sequence ID" value="KAA8896728.1"/>
    <property type="molecule type" value="Genomic_DNA"/>
</dbReference>
<gene>
    <name evidence="3" type="ORF">DIURU_005740</name>
</gene>
<accession>A0A642UJQ8</accession>
<dbReference type="Proteomes" id="UP000449547">
    <property type="component" value="Unassembled WGS sequence"/>
</dbReference>
<proteinExistence type="predicted"/>
<evidence type="ECO:0000256" key="2">
    <source>
        <dbReference type="SAM" id="MobiDB-lite"/>
    </source>
</evidence>
<name>A0A642UJQ8_DIURU</name>
<dbReference type="VEuPathDB" id="FungiDB:DIURU_005740"/>
<dbReference type="InterPro" id="IPR019734">
    <property type="entry name" value="TPR_rpt"/>
</dbReference>
<dbReference type="GO" id="GO:0000127">
    <property type="term" value="C:transcription factor TFIIIC complex"/>
    <property type="evidence" value="ECO:0007669"/>
    <property type="project" value="TreeGrafter"/>
</dbReference>
<dbReference type="RefSeq" id="XP_034009588.1">
    <property type="nucleotide sequence ID" value="XM_034158756.1"/>
</dbReference>
<feature type="region of interest" description="Disordered" evidence="2">
    <location>
        <begin position="39"/>
        <end position="66"/>
    </location>
</feature>
<dbReference type="AlphaFoldDB" id="A0A642UJQ8"/>
<reference evidence="3 4" key="1">
    <citation type="submission" date="2019-07" db="EMBL/GenBank/DDBJ databases">
        <title>Genome assembly of two rare yeast pathogens: Diutina rugosa and Trichomonascus ciferrii.</title>
        <authorList>
            <person name="Mixao V."/>
            <person name="Saus E."/>
            <person name="Hansen A."/>
            <person name="Lass-Flor C."/>
            <person name="Gabaldon T."/>
        </authorList>
    </citation>
    <scope>NUCLEOTIDE SEQUENCE [LARGE SCALE GENOMIC DNA]</scope>
    <source>
        <strain evidence="3 4">CBS 613</strain>
    </source>
</reference>
<dbReference type="GeneID" id="54784391"/>
<dbReference type="PANTHER" id="PTHR23082:SF0">
    <property type="entry name" value="GENERAL TRANSCRIPTION FACTOR 3C POLYPEPTIDE 3"/>
    <property type="match status" value="1"/>
</dbReference>
<evidence type="ECO:0000256" key="1">
    <source>
        <dbReference type="PROSITE-ProRule" id="PRU00339"/>
    </source>
</evidence>
<dbReference type="OrthoDB" id="9991317at2759"/>
<evidence type="ECO:0000313" key="3">
    <source>
        <dbReference type="EMBL" id="KAA8896728.1"/>
    </source>
</evidence>
<feature type="repeat" description="TPR" evidence="1">
    <location>
        <begin position="446"/>
        <end position="479"/>
    </location>
</feature>
<keyword evidence="1" id="KW-0802">TPR repeat</keyword>
<dbReference type="SUPFAM" id="SSF48452">
    <property type="entry name" value="TPR-like"/>
    <property type="match status" value="1"/>
</dbReference>
<dbReference type="InterPro" id="IPR011990">
    <property type="entry name" value="TPR-like_helical_dom_sf"/>
</dbReference>
<dbReference type="OMA" id="SSPNMKF"/>
<evidence type="ECO:0008006" key="5">
    <source>
        <dbReference type="Google" id="ProtNLM"/>
    </source>
</evidence>
<dbReference type="Gene3D" id="1.25.40.10">
    <property type="entry name" value="Tetratricopeptide repeat domain"/>
    <property type="match status" value="2"/>
</dbReference>
<dbReference type="PROSITE" id="PS50005">
    <property type="entry name" value="TPR"/>
    <property type="match status" value="1"/>
</dbReference>